<dbReference type="HAMAP" id="MF_00016">
    <property type="entry name" value="DNA_HJ_migration_RuvB"/>
    <property type="match status" value="1"/>
</dbReference>
<dbReference type="Pfam" id="PF05496">
    <property type="entry name" value="RuvB_N"/>
    <property type="match status" value="1"/>
</dbReference>
<dbReference type="InterPro" id="IPR008823">
    <property type="entry name" value="RuvB_wg_C"/>
</dbReference>
<dbReference type="NCBIfam" id="NF000868">
    <property type="entry name" value="PRK00080.1"/>
    <property type="match status" value="1"/>
</dbReference>
<proteinExistence type="inferred from homology"/>
<evidence type="ECO:0000256" key="4">
    <source>
        <dbReference type="ARBA" id="ARBA00022801"/>
    </source>
</evidence>
<evidence type="ECO:0000256" key="1">
    <source>
        <dbReference type="ARBA" id="ARBA00022490"/>
    </source>
</evidence>
<feature type="binding site" evidence="9">
    <location>
        <position position="51"/>
    </location>
    <ligand>
        <name>ATP</name>
        <dbReference type="ChEBI" id="CHEBI:30616"/>
    </ligand>
</feature>
<feature type="binding site" evidence="9">
    <location>
        <position position="6"/>
    </location>
    <ligand>
        <name>ATP</name>
        <dbReference type="ChEBI" id="CHEBI:30616"/>
    </ligand>
</feature>
<keyword evidence="6 9" id="KW-0238">DNA-binding</keyword>
<dbReference type="GO" id="GO:0009378">
    <property type="term" value="F:four-way junction helicase activity"/>
    <property type="evidence" value="ECO:0007669"/>
    <property type="project" value="InterPro"/>
</dbReference>
<feature type="binding site" evidence="9">
    <location>
        <position position="7"/>
    </location>
    <ligand>
        <name>ATP</name>
        <dbReference type="ChEBI" id="CHEBI:30616"/>
    </ligand>
</feature>
<comment type="caution">
    <text evidence="9">Lacks conserved residue(s) required for the propagation of feature annotation.</text>
</comment>
<feature type="region of interest" description="Head domain (RuvB-H)" evidence="9">
    <location>
        <begin position="241"/>
        <end position="318"/>
    </location>
</feature>
<dbReference type="Gene3D" id="3.40.50.300">
    <property type="entry name" value="P-loop containing nucleotide triphosphate hydrolases"/>
    <property type="match status" value="1"/>
</dbReference>
<evidence type="ECO:0000256" key="5">
    <source>
        <dbReference type="ARBA" id="ARBA00022840"/>
    </source>
</evidence>
<keyword evidence="5 9" id="KW-0067">ATP-binding</keyword>
<comment type="caution">
    <text evidence="11">The sequence shown here is derived from an EMBL/GenBank/DDBJ whole genome shotgun (WGS) entry which is preliminary data.</text>
</comment>
<evidence type="ECO:0000259" key="10">
    <source>
        <dbReference type="SMART" id="SM00382"/>
    </source>
</evidence>
<feature type="binding site" evidence="9">
    <location>
        <position position="167"/>
    </location>
    <ligand>
        <name>ATP</name>
        <dbReference type="ChEBI" id="CHEBI:30616"/>
    </ligand>
</feature>
<comment type="domain">
    <text evidence="9">Has 3 domains, the large (RuvB-L) and small ATPase (RuvB-S) domains and the C-terminal head (RuvB-H) domain. The head domain binds DNA, while the ATPase domains jointly bind ATP, ADP or are empty depending on the state of the subunit in the translocation cycle. During a single DNA translocation step the structure of each domain remains the same, but their relative positions change.</text>
</comment>
<dbReference type="Gene3D" id="1.10.10.10">
    <property type="entry name" value="Winged helix-like DNA-binding domain superfamily/Winged helix DNA-binding domain"/>
    <property type="match status" value="1"/>
</dbReference>
<evidence type="ECO:0000256" key="6">
    <source>
        <dbReference type="ARBA" id="ARBA00023125"/>
    </source>
</evidence>
<dbReference type="InterPro" id="IPR027417">
    <property type="entry name" value="P-loop_NTPase"/>
</dbReference>
<dbReference type="InterPro" id="IPR003593">
    <property type="entry name" value="AAA+_ATPase"/>
</dbReference>
<evidence type="ECO:0000256" key="9">
    <source>
        <dbReference type="HAMAP-Rule" id="MF_00016"/>
    </source>
</evidence>
<reference evidence="11" key="1">
    <citation type="journal article" date="2020" name="mSystems">
        <title>Genome- and Community-Level Interaction Insights into Carbon Utilization and Element Cycling Functions of Hydrothermarchaeota in Hydrothermal Sediment.</title>
        <authorList>
            <person name="Zhou Z."/>
            <person name="Liu Y."/>
            <person name="Xu W."/>
            <person name="Pan J."/>
            <person name="Luo Z.H."/>
            <person name="Li M."/>
        </authorList>
    </citation>
    <scope>NUCLEOTIDE SEQUENCE [LARGE SCALE GENOMIC DNA]</scope>
    <source>
        <strain evidence="11">SpSt-626</strain>
    </source>
</reference>
<keyword evidence="11" id="KW-0347">Helicase</keyword>
<gene>
    <name evidence="9 11" type="primary">ruvB</name>
    <name evidence="11" type="ORF">ENT96_00585</name>
</gene>
<keyword evidence="3 9" id="KW-0227">DNA damage</keyword>
<dbReference type="SMART" id="SM00382">
    <property type="entry name" value="AAA"/>
    <property type="match status" value="1"/>
</dbReference>
<feature type="binding site" evidence="9">
    <location>
        <position position="296"/>
    </location>
    <ligand>
        <name>DNA</name>
        <dbReference type="ChEBI" id="CHEBI:16991"/>
    </ligand>
</feature>
<sequence length="318" mass="36311">MLEIELRPKRLKEFIGQDRIKENIEVFIKSAKKRKGLLDHILLSGPPGLGKTTLAHCISNEMETEIIATSGPVIEKPFDLAGILTKLKPMSILFIDEIHRLPKNVEEYLYSAMENYEIDLMVDKGPGAKSIKFKLSPFTLIGATTRTGLLTGPLRSRFGIQIRIDYYSVSEINKIIERSAKILKIETSKEGINEIAKRSRGTPRIANRLLKRVRDFAIVKGRGIIDEEIAKYALSKMEVDEYGLDEMDKKIVETIYYKFHNRPVGLKTLASALDEDEGTIEEVYEPYLIREGFIEKTARGRVLTKKSIELFFKEKKLF</sequence>
<comment type="catalytic activity">
    <reaction evidence="9">
        <text>ATP + H2O = ADP + phosphate + H(+)</text>
        <dbReference type="Rhea" id="RHEA:13065"/>
        <dbReference type="ChEBI" id="CHEBI:15377"/>
        <dbReference type="ChEBI" id="CHEBI:15378"/>
        <dbReference type="ChEBI" id="CHEBI:30616"/>
        <dbReference type="ChEBI" id="CHEBI:43474"/>
        <dbReference type="ChEBI" id="CHEBI:456216"/>
    </reaction>
</comment>
<dbReference type="GO" id="GO:0005524">
    <property type="term" value="F:ATP binding"/>
    <property type="evidence" value="ECO:0007669"/>
    <property type="project" value="UniProtKB-UniRule"/>
</dbReference>
<keyword evidence="2 9" id="KW-0547">Nucleotide-binding</keyword>
<keyword evidence="1 9" id="KW-0963">Cytoplasm</keyword>
<dbReference type="InterPro" id="IPR041445">
    <property type="entry name" value="AAA_lid_4"/>
</dbReference>
<keyword evidence="7 9" id="KW-0233">DNA recombination</keyword>
<dbReference type="GO" id="GO:0006281">
    <property type="term" value="P:DNA repair"/>
    <property type="evidence" value="ECO:0007669"/>
    <property type="project" value="UniProtKB-UniRule"/>
</dbReference>
<evidence type="ECO:0000256" key="7">
    <source>
        <dbReference type="ARBA" id="ARBA00023172"/>
    </source>
</evidence>
<name>A0A7V4ED53_UNCW3</name>
<accession>A0A7V4ED53</accession>
<dbReference type="GO" id="GO:0005737">
    <property type="term" value="C:cytoplasm"/>
    <property type="evidence" value="ECO:0007669"/>
    <property type="project" value="UniProtKB-SubCell"/>
</dbReference>
<feature type="binding site" evidence="9">
    <location>
        <position position="48"/>
    </location>
    <ligand>
        <name>ATP</name>
        <dbReference type="ChEBI" id="CHEBI:30616"/>
    </ligand>
</feature>
<keyword evidence="4 9" id="KW-0378">Hydrolase</keyword>
<dbReference type="NCBIfam" id="TIGR00635">
    <property type="entry name" value="ruvB"/>
    <property type="match status" value="1"/>
</dbReference>
<dbReference type="InterPro" id="IPR008824">
    <property type="entry name" value="RuvB-like_N"/>
</dbReference>
<keyword evidence="8 9" id="KW-0234">DNA repair</keyword>
<feature type="domain" description="AAA+ ATPase" evidence="10">
    <location>
        <begin position="37"/>
        <end position="168"/>
    </location>
</feature>
<dbReference type="GO" id="GO:0006310">
    <property type="term" value="P:DNA recombination"/>
    <property type="evidence" value="ECO:0007669"/>
    <property type="project" value="UniProtKB-UniRule"/>
</dbReference>
<comment type="similarity">
    <text evidence="9">Belongs to the RuvB family.</text>
</comment>
<organism evidence="11">
    <name type="scientific">candidate division WOR-3 bacterium</name>
    <dbReference type="NCBI Taxonomy" id="2052148"/>
    <lineage>
        <taxon>Bacteria</taxon>
        <taxon>Bacteria division WOR-3</taxon>
    </lineage>
</organism>
<dbReference type="EC" id="3.6.4.-" evidence="9"/>
<dbReference type="PANTHER" id="PTHR42848">
    <property type="match status" value="1"/>
</dbReference>
<dbReference type="Pfam" id="PF05491">
    <property type="entry name" value="WHD_RuvB"/>
    <property type="match status" value="1"/>
</dbReference>
<dbReference type="InterPro" id="IPR004605">
    <property type="entry name" value="DNA_helicase_Holl-junc_RuvB"/>
</dbReference>
<dbReference type="EMBL" id="DTAR01000051">
    <property type="protein sequence ID" value="HGM97535.1"/>
    <property type="molecule type" value="Genomic_DNA"/>
</dbReference>
<dbReference type="InterPro" id="IPR036390">
    <property type="entry name" value="WH_DNA-bd_sf"/>
</dbReference>
<comment type="function">
    <text evidence="9">The RuvA-RuvB-RuvC complex processes Holliday junction (HJ) DNA during genetic recombination and DNA repair, while the RuvA-RuvB complex plays an important role in the rescue of blocked DNA replication forks via replication fork reversal (RFR). RuvA specifically binds to HJ cruciform DNA, conferring on it an open structure. The RuvB hexamer acts as an ATP-dependent pump, pulling dsDNA into and through the RuvAB complex. RuvB forms 2 homohexamers on either side of HJ DNA bound by 1 or 2 RuvA tetramers; 4 subunits per hexamer contact DNA at a time. Coordinated motions by a converter formed by DNA-disengaged RuvB subunits stimulates ATP hydrolysis and nucleotide exchange. Immobilization of the converter enables RuvB to convert the ATP-contained energy into a lever motion, pulling 2 nucleotides of DNA out of the RuvA tetramer per ATP hydrolyzed, thus driving DNA branch migration. The RuvB motors rotate together with the DNA substrate, which together with the progressing nucleotide cycle form the mechanistic basis for DNA recombination by continuous HJ branch migration. Branch migration allows RuvC to scan DNA until it finds its consensus sequence, where it cleaves and resolves cruciform DNA.</text>
</comment>
<dbReference type="AlphaFoldDB" id="A0A7V4ED53"/>
<feature type="binding site" evidence="9">
    <location>
        <position position="52"/>
    </location>
    <ligand>
        <name>ATP</name>
        <dbReference type="ChEBI" id="CHEBI:30616"/>
    </ligand>
</feature>
<feature type="binding site" evidence="9">
    <location>
        <position position="204"/>
    </location>
    <ligand>
        <name>ATP</name>
        <dbReference type="ChEBI" id="CHEBI:30616"/>
    </ligand>
</feature>
<dbReference type="InterPro" id="IPR036388">
    <property type="entry name" value="WH-like_DNA-bd_sf"/>
</dbReference>
<dbReference type="SUPFAM" id="SSF52540">
    <property type="entry name" value="P-loop containing nucleoside triphosphate hydrolases"/>
    <property type="match status" value="1"/>
</dbReference>
<protein>
    <recommendedName>
        <fullName evidence="9">Holliday junction branch migration complex subunit RuvB</fullName>
        <ecNumber evidence="9">3.6.4.-</ecNumber>
    </recommendedName>
</protein>
<evidence type="ECO:0000256" key="8">
    <source>
        <dbReference type="ARBA" id="ARBA00023204"/>
    </source>
</evidence>
<feature type="binding site" evidence="9">
    <location>
        <position position="53"/>
    </location>
    <ligand>
        <name>ATP</name>
        <dbReference type="ChEBI" id="CHEBI:30616"/>
    </ligand>
</feature>
<dbReference type="CDD" id="cd00009">
    <property type="entry name" value="AAA"/>
    <property type="match status" value="1"/>
</dbReference>
<dbReference type="GO" id="GO:0016787">
    <property type="term" value="F:hydrolase activity"/>
    <property type="evidence" value="ECO:0007669"/>
    <property type="project" value="UniProtKB-KW"/>
</dbReference>
<dbReference type="GO" id="GO:0000400">
    <property type="term" value="F:four-way junction DNA binding"/>
    <property type="evidence" value="ECO:0007669"/>
    <property type="project" value="UniProtKB-UniRule"/>
</dbReference>
<dbReference type="Pfam" id="PF17864">
    <property type="entry name" value="AAA_lid_4"/>
    <property type="match status" value="1"/>
</dbReference>
<feature type="binding site" evidence="9">
    <location>
        <position position="301"/>
    </location>
    <ligand>
        <name>DNA</name>
        <dbReference type="ChEBI" id="CHEBI:16991"/>
    </ligand>
</feature>
<dbReference type="SUPFAM" id="SSF46785">
    <property type="entry name" value="Winged helix' DNA-binding domain"/>
    <property type="match status" value="1"/>
</dbReference>
<evidence type="ECO:0000313" key="11">
    <source>
        <dbReference type="EMBL" id="HGM97535.1"/>
    </source>
</evidence>
<feature type="binding site" evidence="9">
    <location>
        <position position="52"/>
    </location>
    <ligand>
        <name>Mg(2+)</name>
        <dbReference type="ChEBI" id="CHEBI:18420"/>
    </ligand>
</feature>
<dbReference type="Gene3D" id="1.10.8.60">
    <property type="match status" value="1"/>
</dbReference>
<evidence type="ECO:0000256" key="3">
    <source>
        <dbReference type="ARBA" id="ARBA00022763"/>
    </source>
</evidence>
<dbReference type="GO" id="GO:0048476">
    <property type="term" value="C:Holliday junction resolvase complex"/>
    <property type="evidence" value="ECO:0007669"/>
    <property type="project" value="UniProtKB-UniRule"/>
</dbReference>
<comment type="subcellular location">
    <subcellularLocation>
        <location evidence="9">Cytoplasm</location>
    </subcellularLocation>
</comment>
<dbReference type="PANTHER" id="PTHR42848:SF1">
    <property type="entry name" value="HOLLIDAY JUNCTION BRANCH MIGRATION COMPLEX SUBUNIT RUVB"/>
    <property type="match status" value="1"/>
</dbReference>
<evidence type="ECO:0000256" key="2">
    <source>
        <dbReference type="ARBA" id="ARBA00022741"/>
    </source>
</evidence>
<feature type="region of interest" description="Small ATPAse domain (RuvB-S)" evidence="9">
    <location>
        <begin position="168"/>
        <end position="238"/>
    </location>
</feature>
<feature type="binding site" evidence="9">
    <location>
        <position position="157"/>
    </location>
    <ligand>
        <name>ATP</name>
        <dbReference type="ChEBI" id="CHEBI:30616"/>
    </ligand>
</feature>
<comment type="subunit">
    <text evidence="9">Homohexamer. Forms an RuvA(8)-RuvB(12)-Holliday junction (HJ) complex. HJ DNA is sandwiched between 2 RuvA tetramers; dsDNA enters through RuvA and exits via RuvB. An RuvB hexamer assembles on each DNA strand where it exits the tetramer. Each RuvB hexamer is contacted by two RuvA subunits (via domain III) on 2 adjacent RuvB subunits; this complex drives branch migration. In the full resolvosome a probable DNA-RuvA(4)-RuvB(12)-RuvC(2) complex forms which resolves the HJ.</text>
</comment>